<evidence type="ECO:0000256" key="4">
    <source>
        <dbReference type="ARBA" id="ARBA00022741"/>
    </source>
</evidence>
<dbReference type="PROSITE" id="PS50975">
    <property type="entry name" value="ATP_GRASP"/>
    <property type="match status" value="1"/>
</dbReference>
<comment type="catalytic activity">
    <reaction evidence="1">
        <text>acetate + ATP + CoA = acetyl-CoA + ADP + phosphate</text>
        <dbReference type="Rhea" id="RHEA:15081"/>
        <dbReference type="ChEBI" id="CHEBI:30089"/>
        <dbReference type="ChEBI" id="CHEBI:30616"/>
        <dbReference type="ChEBI" id="CHEBI:43474"/>
        <dbReference type="ChEBI" id="CHEBI:57287"/>
        <dbReference type="ChEBI" id="CHEBI:57288"/>
        <dbReference type="ChEBI" id="CHEBI:456216"/>
        <dbReference type="EC" id="6.2.1.13"/>
    </reaction>
</comment>
<dbReference type="Gene3D" id="3.40.50.720">
    <property type="entry name" value="NAD(P)-binding Rossmann-like Domain"/>
    <property type="match status" value="1"/>
</dbReference>
<dbReference type="SUPFAM" id="SSF56059">
    <property type="entry name" value="Glutathione synthetase ATP-binding domain-like"/>
    <property type="match status" value="1"/>
</dbReference>
<evidence type="ECO:0000256" key="6">
    <source>
        <dbReference type="PROSITE-ProRule" id="PRU00409"/>
    </source>
</evidence>
<dbReference type="Proteomes" id="UP000570823">
    <property type="component" value="Unassembled WGS sequence"/>
</dbReference>
<dbReference type="Gene3D" id="3.30.1490.20">
    <property type="entry name" value="ATP-grasp fold, A domain"/>
    <property type="match status" value="1"/>
</dbReference>
<comment type="caution">
    <text evidence="8">The sequence shown here is derived from an EMBL/GenBank/DDBJ whole genome shotgun (WGS) entry which is preliminary data.</text>
</comment>
<dbReference type="EC" id="6.2.1.13" evidence="2"/>
<dbReference type="InterPro" id="IPR051538">
    <property type="entry name" value="Acyl-CoA_Synth/Transferase"/>
</dbReference>
<dbReference type="GO" id="GO:0046872">
    <property type="term" value="F:metal ion binding"/>
    <property type="evidence" value="ECO:0007669"/>
    <property type="project" value="InterPro"/>
</dbReference>
<dbReference type="InterPro" id="IPR043938">
    <property type="entry name" value="Ligase_CoA_dom"/>
</dbReference>
<dbReference type="InterPro" id="IPR013815">
    <property type="entry name" value="ATP_grasp_subdomain_1"/>
</dbReference>
<dbReference type="AlphaFoldDB" id="A0A7K4HKW2"/>
<dbReference type="InterPro" id="IPR016102">
    <property type="entry name" value="Succinyl-CoA_synth-like"/>
</dbReference>
<keyword evidence="3 8" id="KW-0436">Ligase</keyword>
<evidence type="ECO:0000256" key="1">
    <source>
        <dbReference type="ARBA" id="ARBA00001619"/>
    </source>
</evidence>
<dbReference type="GO" id="GO:0043758">
    <property type="term" value="F:acetate-CoA ligase (ADP-forming) activity"/>
    <property type="evidence" value="ECO:0007669"/>
    <property type="project" value="UniProtKB-EC"/>
</dbReference>
<dbReference type="SUPFAM" id="SSF52210">
    <property type="entry name" value="Succinyl-CoA synthetase domains"/>
    <property type="match status" value="2"/>
</dbReference>
<name>A0A7K4HKW2_9EURY</name>
<evidence type="ECO:0000256" key="2">
    <source>
        <dbReference type="ARBA" id="ARBA00012957"/>
    </source>
</evidence>
<dbReference type="FunFam" id="3.30.1490.20:FF:000020">
    <property type="entry name" value="Protein lysine acetyltransferase"/>
    <property type="match status" value="1"/>
</dbReference>
<dbReference type="InterPro" id="IPR036291">
    <property type="entry name" value="NAD(P)-bd_dom_sf"/>
</dbReference>
<dbReference type="GO" id="GO:0005524">
    <property type="term" value="F:ATP binding"/>
    <property type="evidence" value="ECO:0007669"/>
    <property type="project" value="UniProtKB-UniRule"/>
</dbReference>
<protein>
    <recommendedName>
        <fullName evidence="2">acetate--CoA ligase (ADP-forming)</fullName>
        <ecNumber evidence="2">6.2.1.13</ecNumber>
    </recommendedName>
</protein>
<dbReference type="Pfam" id="PF13380">
    <property type="entry name" value="CoA_binding_2"/>
    <property type="match status" value="1"/>
</dbReference>
<evidence type="ECO:0000313" key="9">
    <source>
        <dbReference type="Proteomes" id="UP000570823"/>
    </source>
</evidence>
<evidence type="ECO:0000313" key="8">
    <source>
        <dbReference type="EMBL" id="NVO65893.1"/>
    </source>
</evidence>
<dbReference type="PANTHER" id="PTHR43334:SF1">
    <property type="entry name" value="3-HYDROXYPROPIONATE--COA LIGASE [ADP-FORMING]"/>
    <property type="match status" value="1"/>
</dbReference>
<dbReference type="InterPro" id="IPR011761">
    <property type="entry name" value="ATP-grasp"/>
</dbReference>
<keyword evidence="5 6" id="KW-0067">ATP-binding</keyword>
<proteinExistence type="predicted"/>
<accession>A0A7K4HKW2</accession>
<dbReference type="SUPFAM" id="SSF51735">
    <property type="entry name" value="NAD(P)-binding Rossmann-fold domains"/>
    <property type="match status" value="1"/>
</dbReference>
<evidence type="ECO:0000259" key="7">
    <source>
        <dbReference type="PROSITE" id="PS50975"/>
    </source>
</evidence>
<dbReference type="RefSeq" id="WP_176787440.1">
    <property type="nucleotide sequence ID" value="NZ_JABXWR010000001.1"/>
</dbReference>
<dbReference type="Pfam" id="PF13607">
    <property type="entry name" value="Succ_CoA_lig"/>
    <property type="match status" value="1"/>
</dbReference>
<dbReference type="Gene3D" id="3.40.50.261">
    <property type="entry name" value="Succinyl-CoA synthetase domains"/>
    <property type="match status" value="2"/>
</dbReference>
<keyword evidence="9" id="KW-1185">Reference proteome</keyword>
<dbReference type="Pfam" id="PF19045">
    <property type="entry name" value="Ligase_CoA_2"/>
    <property type="match status" value="1"/>
</dbReference>
<dbReference type="EMBL" id="JABXWR010000001">
    <property type="protein sequence ID" value="NVO65893.1"/>
    <property type="molecule type" value="Genomic_DNA"/>
</dbReference>
<evidence type="ECO:0000256" key="5">
    <source>
        <dbReference type="ARBA" id="ARBA00022840"/>
    </source>
</evidence>
<sequence length="689" mass="72283">MARRLSEAEGYALLAKYGIRVPKHEIPASRADAGAIAERIGYPVVLKVVSPDIVHKSDVGGVITGIKGRNEAENAYDAILASVAAAAPGAGIDGVIVEEELPQGLEFIVGGTTDPAFGRVIAVGAGGVLVELLGDTTFALAPVSGERIREMVRGLKAYPLVRGYRGSPPLDEEALVEAVLAASRLFTGEEIGEFDINPLILYEEGACAVDARFIAGETPEVPREERAPFTLPAPGGIAIVGASSDPAKIGYAILRNLLHFRGQVFPVNPKYARVIGVPAYPSVREIPGEVEMAVIAVPAPLVPGIVEECGERGIGLAVIVSAGFRETGDEGRRLEEEVIRAARAHGVRVLGPNCLGLMLPHLGINATFDPISPKPGHIGFLSQSGAVITTVADWSVQAGVGFSAVVSVGNQADLGFPDLLQAVAGDPATRAVILYVEEIRDGRRFYEAAREVTARLPVIAVKSGASERGKAAASSHTGSLAGSHAVYAAAFREAGVILAESLEEAFQVGELLASEGYPGGDRCVVISGAGGFAVLASDYAEKYGVSLPTLPDEICRDLDAFLPPLWNRANPMDIIGDGGAGRYAKVFDVMIEHQEAWDIAVVVTVPSAVLNPVEIAHEIVRFSKKTGKMVVPSLLGGESMAAAVRILKDNCLPNFPEIEDAFRAIGSALTIPGGKREKTPACDGEEEER</sequence>
<gene>
    <name evidence="8" type="ORF">HWN36_00825</name>
</gene>
<evidence type="ECO:0000256" key="3">
    <source>
        <dbReference type="ARBA" id="ARBA00022598"/>
    </source>
</evidence>
<dbReference type="PANTHER" id="PTHR43334">
    <property type="entry name" value="ACETATE--COA LIGASE [ADP-FORMING]"/>
    <property type="match status" value="1"/>
</dbReference>
<feature type="domain" description="ATP-grasp" evidence="7">
    <location>
        <begin position="11"/>
        <end position="47"/>
    </location>
</feature>
<dbReference type="Pfam" id="PF13549">
    <property type="entry name" value="ATP-grasp_5"/>
    <property type="match status" value="1"/>
</dbReference>
<keyword evidence="4 6" id="KW-0547">Nucleotide-binding</keyword>
<dbReference type="OrthoDB" id="18103at2157"/>
<dbReference type="SMART" id="SM00881">
    <property type="entry name" value="CoA_binding"/>
    <property type="match status" value="1"/>
</dbReference>
<dbReference type="InterPro" id="IPR032875">
    <property type="entry name" value="Succ_CoA_lig_flav_dom"/>
</dbReference>
<dbReference type="InterPro" id="IPR003781">
    <property type="entry name" value="CoA-bd"/>
</dbReference>
<reference evidence="8 9" key="1">
    <citation type="submission" date="2020-06" db="EMBL/GenBank/DDBJ databases">
        <title>Methanofollis fontis sp. nov., a methanogen isolated from marine sediments near a cold seep at Four-Way Closure Ridge offshore southwestern Taiwan.</title>
        <authorList>
            <person name="Chen S.-C."/>
            <person name="Teng N.-H."/>
            <person name="Lin Y.-S."/>
            <person name="Lai M.-C."/>
            <person name="Chen H.-H."/>
            <person name="Wang C.-C."/>
        </authorList>
    </citation>
    <scope>NUCLEOTIDE SEQUENCE [LARGE SCALE GENOMIC DNA]</scope>
    <source>
        <strain evidence="8 9">DSM 2702</strain>
    </source>
</reference>
<organism evidence="8 9">
    <name type="scientific">Methanofollis tationis</name>
    <dbReference type="NCBI Taxonomy" id="81417"/>
    <lineage>
        <taxon>Archaea</taxon>
        <taxon>Methanobacteriati</taxon>
        <taxon>Methanobacteriota</taxon>
        <taxon>Stenosarchaea group</taxon>
        <taxon>Methanomicrobia</taxon>
        <taxon>Methanomicrobiales</taxon>
        <taxon>Methanomicrobiaceae</taxon>
        <taxon>Methanofollis</taxon>
    </lineage>
</organism>
<dbReference type="Gene3D" id="3.30.470.20">
    <property type="entry name" value="ATP-grasp fold, B domain"/>
    <property type="match status" value="1"/>
</dbReference>